<name>A0ABN1FYE8_9HYPH</name>
<evidence type="ECO:0000313" key="1">
    <source>
        <dbReference type="EMBL" id="GAA0600080.1"/>
    </source>
</evidence>
<dbReference type="InterPro" id="IPR006522">
    <property type="entry name" value="Phage_virion_morphogenesis"/>
</dbReference>
<proteinExistence type="predicted"/>
<accession>A0ABN1FYE8</accession>
<reference evidence="1 2" key="1">
    <citation type="journal article" date="2019" name="Int. J. Syst. Evol. Microbiol.">
        <title>The Global Catalogue of Microorganisms (GCM) 10K type strain sequencing project: providing services to taxonomists for standard genome sequencing and annotation.</title>
        <authorList>
            <consortium name="The Broad Institute Genomics Platform"/>
            <consortium name="The Broad Institute Genome Sequencing Center for Infectious Disease"/>
            <person name="Wu L."/>
            <person name="Ma J."/>
        </authorList>
    </citation>
    <scope>NUCLEOTIDE SEQUENCE [LARGE SCALE GENOMIC DNA]</scope>
    <source>
        <strain evidence="1 2">JCM 15115</strain>
    </source>
</reference>
<dbReference type="Pfam" id="PF05069">
    <property type="entry name" value="Phage_tail_S"/>
    <property type="match status" value="1"/>
</dbReference>
<dbReference type="RefSeq" id="WP_343803674.1">
    <property type="nucleotide sequence ID" value="NZ_BAAADE010000002.1"/>
</dbReference>
<dbReference type="EMBL" id="BAAADE010000002">
    <property type="protein sequence ID" value="GAA0600080.1"/>
    <property type="molecule type" value="Genomic_DNA"/>
</dbReference>
<keyword evidence="2" id="KW-1185">Reference proteome</keyword>
<sequence length="159" mass="17503">MTGVSIEIKEVGLEAALNLVQGIADAPTLELTEGIGRLMEERTRKRIEEDKKSPDGKSWKPNVAGTSILYREGNLARSIDYVATSDSVQIGSALVYARIHQMGGTIKPKTAKALAFMIGGEFRLVQSVTIPARPYLGISGEDEREIINTTEDWMRRLVQ</sequence>
<gene>
    <name evidence="1" type="ORF">GCM10008943_14090</name>
</gene>
<dbReference type="Proteomes" id="UP001424441">
    <property type="component" value="Unassembled WGS sequence"/>
</dbReference>
<comment type="caution">
    <text evidence="1">The sequence shown here is derived from an EMBL/GenBank/DDBJ whole genome shotgun (WGS) entry which is preliminary data.</text>
</comment>
<protein>
    <submittedName>
        <fullName evidence="1">Phage virion morphogenesis protein</fullName>
    </submittedName>
</protein>
<organism evidence="1 2">
    <name type="scientific">Paenochrobactrum glaciei</name>
    <dbReference type="NCBI Taxonomy" id="486407"/>
    <lineage>
        <taxon>Bacteria</taxon>
        <taxon>Pseudomonadati</taxon>
        <taxon>Pseudomonadota</taxon>
        <taxon>Alphaproteobacteria</taxon>
        <taxon>Hyphomicrobiales</taxon>
        <taxon>Brucellaceae</taxon>
        <taxon>Paenochrobactrum</taxon>
    </lineage>
</organism>
<evidence type="ECO:0000313" key="2">
    <source>
        <dbReference type="Proteomes" id="UP001424441"/>
    </source>
</evidence>
<dbReference type="NCBIfam" id="TIGR01635">
    <property type="entry name" value="tail_comp_S"/>
    <property type="match status" value="1"/>
</dbReference>